<dbReference type="Proteomes" id="UP000538955">
    <property type="component" value="Unassembled WGS sequence"/>
</dbReference>
<dbReference type="EMBL" id="JABBMI010000001">
    <property type="protein sequence ID" value="NMK53348.1"/>
    <property type="molecule type" value="Genomic_DNA"/>
</dbReference>
<feature type="transmembrane region" description="Helical" evidence="7">
    <location>
        <begin position="270"/>
        <end position="290"/>
    </location>
</feature>
<feature type="transmembrane region" description="Helical" evidence="7">
    <location>
        <begin position="155"/>
        <end position="178"/>
    </location>
</feature>
<keyword evidence="2" id="KW-0813">Transport</keyword>
<dbReference type="InterPro" id="IPR048279">
    <property type="entry name" value="MdtK-like"/>
</dbReference>
<organism evidence="9 11">
    <name type="scientific">Staphylococcus capitis</name>
    <dbReference type="NCBI Taxonomy" id="29388"/>
    <lineage>
        <taxon>Bacteria</taxon>
        <taxon>Bacillati</taxon>
        <taxon>Bacillota</taxon>
        <taxon>Bacilli</taxon>
        <taxon>Bacillales</taxon>
        <taxon>Staphylococcaceae</taxon>
        <taxon>Staphylococcus</taxon>
    </lineage>
</organism>
<evidence type="ECO:0000256" key="2">
    <source>
        <dbReference type="ARBA" id="ARBA00022448"/>
    </source>
</evidence>
<gene>
    <name evidence="9" type="ORF">HHM13_06035</name>
    <name evidence="8" type="ORF">HHM24_01105</name>
</gene>
<feature type="transmembrane region" description="Helical" evidence="7">
    <location>
        <begin position="310"/>
        <end position="335"/>
    </location>
</feature>
<evidence type="ECO:0000256" key="4">
    <source>
        <dbReference type="ARBA" id="ARBA00022692"/>
    </source>
</evidence>
<evidence type="ECO:0000313" key="8">
    <source>
        <dbReference type="EMBL" id="NMK53348.1"/>
    </source>
</evidence>
<name>A0A7X9W8A0_STACP</name>
<evidence type="ECO:0000256" key="1">
    <source>
        <dbReference type="ARBA" id="ARBA00004651"/>
    </source>
</evidence>
<comment type="subcellular location">
    <subcellularLocation>
        <location evidence="1">Cell membrane</location>
        <topology evidence="1">Multi-pass membrane protein</topology>
    </subcellularLocation>
</comment>
<keyword evidence="6 7" id="KW-0472">Membrane</keyword>
<feature type="transmembrane region" description="Helical" evidence="7">
    <location>
        <begin position="122"/>
        <end position="143"/>
    </location>
</feature>
<feature type="transmembrane region" description="Helical" evidence="7">
    <location>
        <begin position="190"/>
        <end position="212"/>
    </location>
</feature>
<evidence type="ECO:0000256" key="3">
    <source>
        <dbReference type="ARBA" id="ARBA00022475"/>
    </source>
</evidence>
<feature type="transmembrane region" description="Helical" evidence="7">
    <location>
        <begin position="379"/>
        <end position="399"/>
    </location>
</feature>
<keyword evidence="10" id="KW-1185">Reference proteome</keyword>
<dbReference type="EMBL" id="JABBLX010000012">
    <property type="protein sequence ID" value="NMK97653.1"/>
    <property type="molecule type" value="Genomic_DNA"/>
</dbReference>
<dbReference type="PANTHER" id="PTHR42925">
    <property type="entry name" value="MULTIDRUG AND TOXIN EFFLUX PROTEIN MATE FAMILY"/>
    <property type="match status" value="1"/>
</dbReference>
<dbReference type="InterPro" id="IPR047135">
    <property type="entry name" value="YsiQ"/>
</dbReference>
<proteinExistence type="predicted"/>
<dbReference type="AlphaFoldDB" id="A0A7X9W8A0"/>
<evidence type="ECO:0000313" key="9">
    <source>
        <dbReference type="EMBL" id="NMK97653.1"/>
    </source>
</evidence>
<feature type="transmembrane region" description="Helical" evidence="7">
    <location>
        <begin position="405"/>
        <end position="427"/>
    </location>
</feature>
<keyword evidence="5 7" id="KW-1133">Transmembrane helix</keyword>
<dbReference type="GO" id="GO:0042910">
    <property type="term" value="F:xenobiotic transmembrane transporter activity"/>
    <property type="evidence" value="ECO:0007669"/>
    <property type="project" value="InterPro"/>
</dbReference>
<comment type="caution">
    <text evidence="9">The sequence shown here is derived from an EMBL/GenBank/DDBJ whole genome shotgun (WGS) entry which is preliminary data.</text>
</comment>
<dbReference type="CDD" id="cd13134">
    <property type="entry name" value="MATE_like_8"/>
    <property type="match status" value="1"/>
</dbReference>
<dbReference type="PIRSF" id="PIRSF006603">
    <property type="entry name" value="DinF"/>
    <property type="match status" value="1"/>
</dbReference>
<dbReference type="InterPro" id="IPR002528">
    <property type="entry name" value="MATE_fam"/>
</dbReference>
<sequence>MIVTKGAFRSLYVPILIEQLFILLMGQADTLMLNSYSTNAVAASGMTSQILMLITFLITIIHVGTNIRIVHLKAHQTSMIPKEIYHNLLFNIIVSIVFTLVVGMVFSPLLHLFQVPKDIFNLTYQFGLVILSVLTLTSTQMYIGTVLRVMNYAAIATRITVISNLTNIILNAFVLFIIPDLVGNPVLAIAYATAISRLLGCLLAFIALLKIYRPKLHYFKINFKILYQVSTLGIPSAGEQISYNFAQTFTTAFIAMLGTQVIAAKSVATVLSGLSFSCAMAFSAACQIYLGHFIARHRYSVLKKTVLRSIWFNVIQSLIIMVCVLVGFVAVGRWLTHDVQTYHLIIYYLVILIGLEPIRAINNLIVDLLNVAGDVRFPVTVNIITTWLLLLPGSFLLGIHLGFGYTGIILVSIADEALRFIIMYFRWRNDKWRARMKQIGV</sequence>
<feature type="transmembrane region" description="Helical" evidence="7">
    <location>
        <begin position="7"/>
        <end position="26"/>
    </location>
</feature>
<keyword evidence="4 7" id="KW-0812">Transmembrane</keyword>
<evidence type="ECO:0000256" key="5">
    <source>
        <dbReference type="ARBA" id="ARBA00022989"/>
    </source>
</evidence>
<dbReference type="GO" id="GO:0015297">
    <property type="term" value="F:antiporter activity"/>
    <property type="evidence" value="ECO:0007669"/>
    <property type="project" value="InterPro"/>
</dbReference>
<evidence type="ECO:0000313" key="11">
    <source>
        <dbReference type="Proteomes" id="UP000550736"/>
    </source>
</evidence>
<evidence type="ECO:0000313" key="10">
    <source>
        <dbReference type="Proteomes" id="UP000538955"/>
    </source>
</evidence>
<reference evidence="10 11" key="1">
    <citation type="submission" date="2020-04" db="EMBL/GenBank/DDBJ databases">
        <title>The Epidemiology and Molecular Characteristics of Linezolid-Resistant Staphylococcus capitis in Huashan Hospital, Shanghai.</title>
        <authorList>
            <person name="Ding L."/>
            <person name="Li P."/>
            <person name="Yang Y."/>
            <person name="Lin D."/>
            <person name="Xu X."/>
        </authorList>
    </citation>
    <scope>NUCLEOTIDE SEQUENCE [LARGE SCALE GENOMIC DNA]</scope>
    <source>
        <strain evidence="9 11">12-86</strain>
        <strain evidence="8 10">17-84</strain>
    </source>
</reference>
<feature type="transmembrane region" description="Helical" evidence="7">
    <location>
        <begin position="245"/>
        <end position="264"/>
    </location>
</feature>
<evidence type="ECO:0000256" key="6">
    <source>
        <dbReference type="ARBA" id="ARBA00023136"/>
    </source>
</evidence>
<feature type="transmembrane region" description="Helical" evidence="7">
    <location>
        <begin position="341"/>
        <end position="358"/>
    </location>
</feature>
<dbReference type="PANTHER" id="PTHR42925:SF1">
    <property type="entry name" value="VIRULENCE FACTOR MVIN"/>
    <property type="match status" value="1"/>
</dbReference>
<accession>A0A7X9W8A0</accession>
<dbReference type="RefSeq" id="WP_023350278.1">
    <property type="nucleotide sequence ID" value="NZ_CBCPJN010000001.1"/>
</dbReference>
<protein>
    <submittedName>
        <fullName evidence="9">MATE family efflux transporter</fullName>
    </submittedName>
</protein>
<evidence type="ECO:0000256" key="7">
    <source>
        <dbReference type="SAM" id="Phobius"/>
    </source>
</evidence>
<feature type="transmembrane region" description="Helical" evidence="7">
    <location>
        <begin position="88"/>
        <end position="110"/>
    </location>
</feature>
<dbReference type="Proteomes" id="UP000550736">
    <property type="component" value="Unassembled WGS sequence"/>
</dbReference>
<dbReference type="Pfam" id="PF01554">
    <property type="entry name" value="MatE"/>
    <property type="match status" value="2"/>
</dbReference>
<dbReference type="GO" id="GO:0005886">
    <property type="term" value="C:plasma membrane"/>
    <property type="evidence" value="ECO:0007669"/>
    <property type="project" value="UniProtKB-SubCell"/>
</dbReference>
<feature type="transmembrane region" description="Helical" evidence="7">
    <location>
        <begin position="46"/>
        <end position="67"/>
    </location>
</feature>
<keyword evidence="3" id="KW-1003">Cell membrane</keyword>